<dbReference type="GO" id="GO:0016020">
    <property type="term" value="C:membrane"/>
    <property type="evidence" value="ECO:0007669"/>
    <property type="project" value="UniProtKB-SubCell"/>
</dbReference>
<dbReference type="InterPro" id="IPR000873">
    <property type="entry name" value="AMP-dep_synth/lig_dom"/>
</dbReference>
<evidence type="ECO:0000256" key="8">
    <source>
        <dbReference type="ARBA" id="ARBA00047319"/>
    </source>
</evidence>
<evidence type="ECO:0000256" key="1">
    <source>
        <dbReference type="ARBA" id="ARBA00004141"/>
    </source>
</evidence>
<evidence type="ECO:0000256" key="2">
    <source>
        <dbReference type="ARBA" id="ARBA00006432"/>
    </source>
</evidence>
<dbReference type="InterPro" id="IPR045851">
    <property type="entry name" value="AMP-bd_C_sf"/>
</dbReference>
<feature type="transmembrane region" description="Helical" evidence="11">
    <location>
        <begin position="157"/>
        <end position="176"/>
    </location>
</feature>
<reference evidence="13 14" key="1">
    <citation type="submission" date="2024-01" db="EMBL/GenBank/DDBJ databases">
        <authorList>
            <person name="Alioto T."/>
            <person name="Alioto T."/>
            <person name="Gomez Garrido J."/>
        </authorList>
    </citation>
    <scope>NUCLEOTIDE SEQUENCE [LARGE SCALE GENOMIC DNA]</scope>
</reference>
<comment type="catalytic activity">
    <reaction evidence="8">
        <text>octanoate + ATP + CoA = octanoyl-CoA + AMP + diphosphate</text>
        <dbReference type="Rhea" id="RHEA:33631"/>
        <dbReference type="ChEBI" id="CHEBI:25646"/>
        <dbReference type="ChEBI" id="CHEBI:30616"/>
        <dbReference type="ChEBI" id="CHEBI:33019"/>
        <dbReference type="ChEBI" id="CHEBI:57287"/>
        <dbReference type="ChEBI" id="CHEBI:57386"/>
        <dbReference type="ChEBI" id="CHEBI:456215"/>
    </reaction>
</comment>
<evidence type="ECO:0000256" key="10">
    <source>
        <dbReference type="SAM" id="MobiDB-lite"/>
    </source>
</evidence>
<dbReference type="InterPro" id="IPR042099">
    <property type="entry name" value="ANL_N_sf"/>
</dbReference>
<dbReference type="Gene3D" id="3.30.300.30">
    <property type="match status" value="1"/>
</dbReference>
<evidence type="ECO:0000259" key="12">
    <source>
        <dbReference type="PROSITE" id="PS50850"/>
    </source>
</evidence>
<evidence type="ECO:0000256" key="3">
    <source>
        <dbReference type="ARBA" id="ARBA00022598"/>
    </source>
</evidence>
<comment type="subcellular location">
    <subcellularLocation>
        <location evidence="1">Membrane</location>
        <topology evidence="1">Multi-pass membrane protein</topology>
    </subcellularLocation>
</comment>
<dbReference type="PROSITE" id="PS50850">
    <property type="entry name" value="MFS"/>
    <property type="match status" value="1"/>
</dbReference>
<evidence type="ECO:0000313" key="14">
    <source>
        <dbReference type="Proteomes" id="UP001314229"/>
    </source>
</evidence>
<dbReference type="SUPFAM" id="SSF103473">
    <property type="entry name" value="MFS general substrate transporter"/>
    <property type="match status" value="1"/>
</dbReference>
<dbReference type="FunFam" id="3.30.300.30:FF:000008">
    <property type="entry name" value="2,3-dihydroxybenzoate-AMP ligase"/>
    <property type="match status" value="1"/>
</dbReference>
<comment type="caution">
    <text evidence="13">The sequence shown here is derived from an EMBL/GenBank/DDBJ whole genome shotgun (WGS) entry which is preliminary data.</text>
</comment>
<dbReference type="GO" id="GO:0006631">
    <property type="term" value="P:fatty acid metabolic process"/>
    <property type="evidence" value="ECO:0007669"/>
    <property type="project" value="TreeGrafter"/>
</dbReference>
<dbReference type="InterPro" id="IPR036259">
    <property type="entry name" value="MFS_trans_sf"/>
</dbReference>
<dbReference type="PANTHER" id="PTHR43201">
    <property type="entry name" value="ACYL-COA SYNTHETASE"/>
    <property type="match status" value="1"/>
</dbReference>
<feature type="compositionally biased region" description="Acidic residues" evidence="10">
    <location>
        <begin position="53"/>
        <end position="62"/>
    </location>
</feature>
<feature type="transmembrane region" description="Helical" evidence="11">
    <location>
        <begin position="213"/>
        <end position="241"/>
    </location>
</feature>
<dbReference type="EC" id="6.2.1.2" evidence="6"/>
<dbReference type="Pfam" id="PF13193">
    <property type="entry name" value="AMP-binding_C"/>
    <property type="match status" value="1"/>
</dbReference>
<evidence type="ECO:0000256" key="5">
    <source>
        <dbReference type="ARBA" id="ARBA00037247"/>
    </source>
</evidence>
<feature type="transmembrane region" description="Helical" evidence="11">
    <location>
        <begin position="247"/>
        <end position="267"/>
    </location>
</feature>
<dbReference type="Pfam" id="PF00501">
    <property type="entry name" value="AMP-binding"/>
    <property type="match status" value="1"/>
</dbReference>
<keyword evidence="11" id="KW-0812">Transmembrane</keyword>
<feature type="region of interest" description="Disordered" evidence="10">
    <location>
        <begin position="1"/>
        <end position="82"/>
    </location>
</feature>
<protein>
    <recommendedName>
        <fullName evidence="7">Medium-chain acyl-CoA ligase ACSF2, mitochondrial</fullName>
        <ecNumber evidence="6">6.2.1.2</ecNumber>
    </recommendedName>
</protein>
<dbReference type="CDD" id="cd05917">
    <property type="entry name" value="FACL_like_2"/>
    <property type="match status" value="1"/>
</dbReference>
<keyword evidence="4" id="KW-0443">Lipid metabolism</keyword>
<evidence type="ECO:0000313" key="13">
    <source>
        <dbReference type="EMBL" id="CAK6963087.1"/>
    </source>
</evidence>
<dbReference type="FunFam" id="1.20.1250.20:FF:000337">
    <property type="entry name" value="Solute carrier family 16 member 5"/>
    <property type="match status" value="1"/>
</dbReference>
<dbReference type="Gene3D" id="3.40.50.12780">
    <property type="entry name" value="N-terminal domain of ligase-like"/>
    <property type="match status" value="1"/>
</dbReference>
<feature type="transmembrane region" description="Helical" evidence="11">
    <location>
        <begin position="456"/>
        <end position="475"/>
    </location>
</feature>
<dbReference type="InterPro" id="IPR020845">
    <property type="entry name" value="AMP-binding_CS"/>
</dbReference>
<sequence length="1156" mass="126430">MTQAVEDQNQTPASGNRQKDNALQWRDSRNAAQGVMEADKWTPESGLQHSDSEEQNDEDEQESASCPTARQVGGLAKRSHHGAPDGGWGWVVLVATMLVLALTLAFPSCVGIFYTDLQTEFNASNTETSWVPAIMTAVLHAGGPLCSMLVERFGCRVTVMVGGLLSGLGMAVSALARTITDIYVTSGITGLGFCLSFQPSVTIMGHYFERRRVFANALSSTGTALGLSTLPLIANILLSWFGWRGSFLILGGVLLNCCVCGAVMRPLGPASGPNKPKHSQVLDKPNNIPLQQERKGLTGHVKTVLCDFLAFLHRHLAFDLLVSNARYRAFAVGVTWMMLGCVVPLVYLVPYATHNNMGIGRAAFLMSIMGLVNVAVRPVAALVLGLPRFRGSSSFVYVFACAVILNGLSNCICGVSASFKVLLLYVVVFGLSMSVAGSLLFTVLMDTVEMSRFPSALGLLCMLESGTLLIGPPLAGMLVDSTGQYTYVFYACSVCVSSAGFFLMVSFYFLDCKREAEKKKKNKKSMKTPSDLYQKPVITLANDDRPMSAMISSSWLRSCAHSLRSVDGFKNSKTWKSCSTSLIQWCRSLHVDSPPHKPSLTSSYVHGTSSFSLLPLTVGQALDSAVQRWPDREAVAFLQDGIRKTFAQFQQDVDKVAAGLLALGLERGERLGVWGPNTYEWILFQYATAKAGIILVSLNPAYQAKEVEFTLKKVQCKAVVCPTQFKTQKFCEMLREICPEIETTPVGAIKSSRVPDLRMVIVTDSRQPGMLHVEDVIQAGESRHHKELMDLQSKMSFDDPINIQFTSGTTGSPKGATLSHHNIINNAYFLGLRMGYATRPQVRVCVPVPLYHCFGSVLAGVSMAVHGTTLVFPSTGYDSRANLEAIQNEKCNIVYGTPTMFTDMLSQQEIHKYDLSSAEAGIMAGAPCPSEIIRKLKTNMNIKEMTVAYGTTENSPVTFLGFPQDSEELKINTVGCIMHHTEAKVVDPATGELVPLGASGELMIRGNCVMHGYWEDPEKTREVIAEDRWYRTGDTASLNSLGYCHIEGRLKDMIIRGGENIYPAEIEQYLFTHPKVQEVQVVGVKDERLGEQVCACIRVKEGQTSSAEEIKAFCKGQISHFKIPQYVSFVDSYPLTASGKIKKNDLKVAMEKKLGL</sequence>
<keyword evidence="3" id="KW-0436">Ligase</keyword>
<comment type="similarity">
    <text evidence="2">Belongs to the ATP-dependent AMP-binding enzyme family.</text>
</comment>
<name>A0AAV1NUU7_SCOSC</name>
<dbReference type="InterPro" id="IPR020846">
    <property type="entry name" value="MFS_dom"/>
</dbReference>
<feature type="transmembrane region" description="Helical" evidence="11">
    <location>
        <begin position="87"/>
        <end position="114"/>
    </location>
</feature>
<feature type="transmembrane region" description="Helical" evidence="11">
    <location>
        <begin position="129"/>
        <end position="150"/>
    </location>
</feature>
<dbReference type="PANTHER" id="PTHR43201:SF5">
    <property type="entry name" value="MEDIUM-CHAIN ACYL-COA LIGASE ACSF2, MITOCHONDRIAL"/>
    <property type="match status" value="1"/>
</dbReference>
<dbReference type="EMBL" id="CAWUFR010000062">
    <property type="protein sequence ID" value="CAK6963087.1"/>
    <property type="molecule type" value="Genomic_DNA"/>
</dbReference>
<dbReference type="InterPro" id="IPR011701">
    <property type="entry name" value="MFS"/>
</dbReference>
<feature type="transmembrane region" description="Helical" evidence="11">
    <location>
        <begin position="487"/>
        <end position="510"/>
    </location>
</feature>
<dbReference type="FunFam" id="3.40.50.12780:FF:000003">
    <property type="entry name" value="Long-chain-fatty-acid--CoA ligase FadD"/>
    <property type="match status" value="1"/>
</dbReference>
<dbReference type="Gene3D" id="1.20.1250.20">
    <property type="entry name" value="MFS general substrate transporter like domains"/>
    <property type="match status" value="1"/>
</dbReference>
<comment type="function">
    <text evidence="5">Acyl-CoA synthases catalyze the initial reaction in fatty acid metabolism, by forming a thioester with CoA. Has some preference toward medium-chain substrates. Plays a role in adipocyte differentiation.</text>
</comment>
<gene>
    <name evidence="13" type="ORF">FSCOSCO3_A029333</name>
</gene>
<feature type="transmembrane region" description="Helical" evidence="11">
    <location>
        <begin position="423"/>
        <end position="444"/>
    </location>
</feature>
<feature type="domain" description="Major facilitator superfamily (MFS) profile" evidence="12">
    <location>
        <begin position="91"/>
        <end position="509"/>
    </location>
</feature>
<dbReference type="AlphaFoldDB" id="A0AAV1NUU7"/>
<dbReference type="Pfam" id="PF07690">
    <property type="entry name" value="MFS_1"/>
    <property type="match status" value="2"/>
</dbReference>
<feature type="compositionally biased region" description="Polar residues" evidence="10">
    <location>
        <begin position="1"/>
        <end position="16"/>
    </location>
</feature>
<dbReference type="Proteomes" id="UP001314229">
    <property type="component" value="Unassembled WGS sequence"/>
</dbReference>
<feature type="transmembrane region" description="Helical" evidence="11">
    <location>
        <begin position="362"/>
        <end position="384"/>
    </location>
</feature>
<evidence type="ECO:0000256" key="4">
    <source>
        <dbReference type="ARBA" id="ARBA00023098"/>
    </source>
</evidence>
<evidence type="ECO:0000256" key="7">
    <source>
        <dbReference type="ARBA" id="ARBA00039638"/>
    </source>
</evidence>
<dbReference type="SUPFAM" id="SSF56801">
    <property type="entry name" value="Acetyl-CoA synthetase-like"/>
    <property type="match status" value="1"/>
</dbReference>
<keyword evidence="11" id="KW-1133">Transmembrane helix</keyword>
<dbReference type="PROSITE" id="PS00455">
    <property type="entry name" value="AMP_BINDING"/>
    <property type="match status" value="1"/>
</dbReference>
<evidence type="ECO:0000256" key="9">
    <source>
        <dbReference type="ARBA" id="ARBA00048277"/>
    </source>
</evidence>
<dbReference type="GO" id="GO:0022857">
    <property type="term" value="F:transmembrane transporter activity"/>
    <property type="evidence" value="ECO:0007669"/>
    <property type="project" value="InterPro"/>
</dbReference>
<accession>A0AAV1NUU7</accession>
<feature type="transmembrane region" description="Helical" evidence="11">
    <location>
        <begin position="396"/>
        <end position="417"/>
    </location>
</feature>
<evidence type="ECO:0000256" key="11">
    <source>
        <dbReference type="SAM" id="Phobius"/>
    </source>
</evidence>
<evidence type="ECO:0000256" key="6">
    <source>
        <dbReference type="ARBA" id="ARBA00039009"/>
    </source>
</evidence>
<dbReference type="InterPro" id="IPR025110">
    <property type="entry name" value="AMP-bd_C"/>
</dbReference>
<keyword evidence="14" id="KW-1185">Reference proteome</keyword>
<organism evidence="13 14">
    <name type="scientific">Scomber scombrus</name>
    <name type="common">Atlantic mackerel</name>
    <name type="synonym">Scomber vernalis</name>
    <dbReference type="NCBI Taxonomy" id="13677"/>
    <lineage>
        <taxon>Eukaryota</taxon>
        <taxon>Metazoa</taxon>
        <taxon>Chordata</taxon>
        <taxon>Craniata</taxon>
        <taxon>Vertebrata</taxon>
        <taxon>Euteleostomi</taxon>
        <taxon>Actinopterygii</taxon>
        <taxon>Neopterygii</taxon>
        <taxon>Teleostei</taxon>
        <taxon>Neoteleostei</taxon>
        <taxon>Acanthomorphata</taxon>
        <taxon>Pelagiaria</taxon>
        <taxon>Scombriformes</taxon>
        <taxon>Scombridae</taxon>
        <taxon>Scomber</taxon>
    </lineage>
</organism>
<proteinExistence type="inferred from homology"/>
<comment type="catalytic activity">
    <reaction evidence="9">
        <text>a medium-chain fatty acid + ATP + CoA = a medium-chain fatty acyl-CoA + AMP + diphosphate</text>
        <dbReference type="Rhea" id="RHEA:48340"/>
        <dbReference type="ChEBI" id="CHEBI:30616"/>
        <dbReference type="ChEBI" id="CHEBI:33019"/>
        <dbReference type="ChEBI" id="CHEBI:57287"/>
        <dbReference type="ChEBI" id="CHEBI:59558"/>
        <dbReference type="ChEBI" id="CHEBI:90546"/>
        <dbReference type="ChEBI" id="CHEBI:456215"/>
        <dbReference type="EC" id="6.2.1.2"/>
    </reaction>
</comment>
<keyword evidence="11" id="KW-0472">Membrane</keyword>
<feature type="transmembrane region" description="Helical" evidence="11">
    <location>
        <begin position="329"/>
        <end position="350"/>
    </location>
</feature>
<dbReference type="GO" id="GO:0031956">
    <property type="term" value="F:medium-chain fatty acid-CoA ligase activity"/>
    <property type="evidence" value="ECO:0007669"/>
    <property type="project" value="UniProtKB-EC"/>
</dbReference>